<dbReference type="PANTHER" id="PTHR24291:SF50">
    <property type="entry name" value="BIFUNCTIONAL ALBAFLAVENONE MONOOXYGENASE_TERPENE SYNTHASE"/>
    <property type="match status" value="1"/>
</dbReference>
<dbReference type="InterPro" id="IPR017972">
    <property type="entry name" value="Cyt_P450_CS"/>
</dbReference>
<evidence type="ECO:0000256" key="3">
    <source>
        <dbReference type="ARBA" id="ARBA00022723"/>
    </source>
</evidence>
<sequence length="510" mass="57928">MVNFIAVPSSSTAICFVKTFVVEQKWVIRLATAVISLYFIYNKITKPPASLRHLPQAGFFTVLSAIKNLKPIDQIAHEISFPAVANSNHGLYVRFDNAGWAVHVMDPVAVKDILMSNDLFPKSITSLQTRRGTLAGRLITGPNILFLSGDHWKKQRKIINPSFHRVLPPKIFGRLSQKMLDTIETEMQIKKDDGKSIDICDITQRWALDVLGEFAFGFKFHALENNGDDNEWVTRYNTIVKAAGNPLYFIFPSIERQFKSWIPGRRKAHEELAKFFGMIHAMADERRQVILNSANTIVDDKQKKHDGEKDVLTLMIEAEHKGQDRLTDEEFESNLSIFFLAGHDTTASAVAFAIYHLAVHPDTQRKAREEVIRIFGDDHSDILPTLEQTRELSYINMNLRINPPAIHMIPRRATQDTELAGVLIPKDTRLSIDVYDLHHNPKVWKNPDLFDPERFAPGGEVDQLSGSGLPWTPFSNGLRSCIGMNFSLMGQRVLLSMLRKPFLFCSRLPR</sequence>
<name>A0A8H7S4U6_9FUNG</name>
<dbReference type="PROSITE" id="PS00086">
    <property type="entry name" value="CYTOCHROME_P450"/>
    <property type="match status" value="1"/>
</dbReference>
<gene>
    <name evidence="9" type="ORF">INT45_002580</name>
</gene>
<dbReference type="PRINTS" id="PR00463">
    <property type="entry name" value="EP450I"/>
</dbReference>
<dbReference type="Pfam" id="PF00067">
    <property type="entry name" value="p450"/>
    <property type="match status" value="1"/>
</dbReference>
<dbReference type="InterPro" id="IPR001128">
    <property type="entry name" value="Cyt_P450"/>
</dbReference>
<keyword evidence="2 7" id="KW-0349">Heme</keyword>
<dbReference type="PRINTS" id="PR00385">
    <property type="entry name" value="P450"/>
</dbReference>
<proteinExistence type="inferred from homology"/>
<evidence type="ECO:0000256" key="7">
    <source>
        <dbReference type="PIRSR" id="PIRSR602401-1"/>
    </source>
</evidence>
<evidence type="ECO:0000313" key="10">
    <source>
        <dbReference type="Proteomes" id="UP000646827"/>
    </source>
</evidence>
<keyword evidence="5 7" id="KW-0408">Iron</keyword>
<dbReference type="EMBL" id="JAEPRB010000105">
    <property type="protein sequence ID" value="KAG2221566.1"/>
    <property type="molecule type" value="Genomic_DNA"/>
</dbReference>
<reference evidence="9 10" key="1">
    <citation type="submission" date="2020-12" db="EMBL/GenBank/DDBJ databases">
        <title>Metabolic potential, ecology and presence of endohyphal bacteria is reflected in genomic diversity of Mucoromycotina.</title>
        <authorList>
            <person name="Muszewska A."/>
            <person name="Okrasinska A."/>
            <person name="Steczkiewicz K."/>
            <person name="Drgas O."/>
            <person name="Orlowska M."/>
            <person name="Perlinska-Lenart U."/>
            <person name="Aleksandrzak-Piekarczyk T."/>
            <person name="Szatraj K."/>
            <person name="Zielenkiewicz U."/>
            <person name="Pilsyk S."/>
            <person name="Malc E."/>
            <person name="Mieczkowski P."/>
            <person name="Kruszewska J.S."/>
            <person name="Biernat P."/>
            <person name="Pawlowska J."/>
        </authorList>
    </citation>
    <scope>NUCLEOTIDE SEQUENCE [LARGE SCALE GENOMIC DNA]</scope>
    <source>
        <strain evidence="9 10">CBS 142.35</strain>
    </source>
</reference>
<comment type="caution">
    <text evidence="9">The sequence shown here is derived from an EMBL/GenBank/DDBJ whole genome shotgun (WGS) entry which is preliminary data.</text>
</comment>
<keyword evidence="6 8" id="KW-0503">Monooxygenase</keyword>
<dbReference type="OrthoDB" id="1470350at2759"/>
<keyword evidence="3 7" id="KW-0479">Metal-binding</keyword>
<dbReference type="Gene3D" id="1.10.630.10">
    <property type="entry name" value="Cytochrome P450"/>
    <property type="match status" value="1"/>
</dbReference>
<comment type="similarity">
    <text evidence="1 8">Belongs to the cytochrome P450 family.</text>
</comment>
<evidence type="ECO:0000256" key="4">
    <source>
        <dbReference type="ARBA" id="ARBA00023002"/>
    </source>
</evidence>
<evidence type="ECO:0000256" key="5">
    <source>
        <dbReference type="ARBA" id="ARBA00023004"/>
    </source>
</evidence>
<dbReference type="InterPro" id="IPR002401">
    <property type="entry name" value="Cyt_P450_E_grp-I"/>
</dbReference>
<dbReference type="Proteomes" id="UP000646827">
    <property type="component" value="Unassembled WGS sequence"/>
</dbReference>
<dbReference type="GO" id="GO:0005506">
    <property type="term" value="F:iron ion binding"/>
    <property type="evidence" value="ECO:0007669"/>
    <property type="project" value="InterPro"/>
</dbReference>
<accession>A0A8H7S4U6</accession>
<protein>
    <recommendedName>
        <fullName evidence="11">Cytochrome P450</fullName>
    </recommendedName>
</protein>
<organism evidence="9 10">
    <name type="scientific">Circinella minor</name>
    <dbReference type="NCBI Taxonomy" id="1195481"/>
    <lineage>
        <taxon>Eukaryota</taxon>
        <taxon>Fungi</taxon>
        <taxon>Fungi incertae sedis</taxon>
        <taxon>Mucoromycota</taxon>
        <taxon>Mucoromycotina</taxon>
        <taxon>Mucoromycetes</taxon>
        <taxon>Mucorales</taxon>
        <taxon>Lichtheimiaceae</taxon>
        <taxon>Circinella</taxon>
    </lineage>
</organism>
<dbReference type="PANTHER" id="PTHR24291">
    <property type="entry name" value="CYTOCHROME P450 FAMILY 4"/>
    <property type="match status" value="1"/>
</dbReference>
<evidence type="ECO:0000313" key="9">
    <source>
        <dbReference type="EMBL" id="KAG2221566.1"/>
    </source>
</evidence>
<dbReference type="InterPro" id="IPR036396">
    <property type="entry name" value="Cyt_P450_sf"/>
</dbReference>
<evidence type="ECO:0008006" key="11">
    <source>
        <dbReference type="Google" id="ProtNLM"/>
    </source>
</evidence>
<evidence type="ECO:0000256" key="2">
    <source>
        <dbReference type="ARBA" id="ARBA00022617"/>
    </source>
</evidence>
<evidence type="ECO:0000256" key="8">
    <source>
        <dbReference type="RuleBase" id="RU000461"/>
    </source>
</evidence>
<dbReference type="GO" id="GO:0016705">
    <property type="term" value="F:oxidoreductase activity, acting on paired donors, with incorporation or reduction of molecular oxygen"/>
    <property type="evidence" value="ECO:0007669"/>
    <property type="project" value="InterPro"/>
</dbReference>
<keyword evidence="10" id="KW-1185">Reference proteome</keyword>
<keyword evidence="4 8" id="KW-0560">Oxidoreductase</keyword>
<evidence type="ECO:0000256" key="6">
    <source>
        <dbReference type="ARBA" id="ARBA00023033"/>
    </source>
</evidence>
<dbReference type="InterPro" id="IPR050196">
    <property type="entry name" value="Cytochrome_P450_Monoox"/>
</dbReference>
<comment type="cofactor">
    <cofactor evidence="7">
        <name>heme</name>
        <dbReference type="ChEBI" id="CHEBI:30413"/>
    </cofactor>
</comment>
<dbReference type="GO" id="GO:0004497">
    <property type="term" value="F:monooxygenase activity"/>
    <property type="evidence" value="ECO:0007669"/>
    <property type="project" value="UniProtKB-KW"/>
</dbReference>
<dbReference type="SUPFAM" id="SSF48264">
    <property type="entry name" value="Cytochrome P450"/>
    <property type="match status" value="1"/>
</dbReference>
<dbReference type="AlphaFoldDB" id="A0A8H7S4U6"/>
<evidence type="ECO:0000256" key="1">
    <source>
        <dbReference type="ARBA" id="ARBA00010617"/>
    </source>
</evidence>
<feature type="binding site" description="axial binding residue" evidence="7">
    <location>
        <position position="481"/>
    </location>
    <ligand>
        <name>heme</name>
        <dbReference type="ChEBI" id="CHEBI:30413"/>
    </ligand>
    <ligandPart>
        <name>Fe</name>
        <dbReference type="ChEBI" id="CHEBI:18248"/>
    </ligandPart>
</feature>
<dbReference type="GO" id="GO:0020037">
    <property type="term" value="F:heme binding"/>
    <property type="evidence" value="ECO:0007669"/>
    <property type="project" value="InterPro"/>
</dbReference>